<comment type="caution">
    <text evidence="6">The sequence shown here is derived from an EMBL/GenBank/DDBJ whole genome shotgun (WGS) entry which is preliminary data.</text>
</comment>
<dbReference type="PROSITE" id="PS00107">
    <property type="entry name" value="PROTEIN_KINASE_ATP"/>
    <property type="match status" value="1"/>
</dbReference>
<evidence type="ECO:0000256" key="1">
    <source>
        <dbReference type="ARBA" id="ARBA00022741"/>
    </source>
</evidence>
<reference evidence="6" key="1">
    <citation type="thesis" date="2020" institute="ProQuest LLC" country="789 East Eisenhower Parkway, Ann Arbor, MI, USA">
        <title>Comparative Genomics and Chromosome Evolution.</title>
        <authorList>
            <person name="Mudd A.B."/>
        </authorList>
    </citation>
    <scope>NUCLEOTIDE SEQUENCE</scope>
    <source>
        <strain evidence="6">1538</strain>
        <tissue evidence="6">Blood</tissue>
    </source>
</reference>
<protein>
    <recommendedName>
        <fullName evidence="5">Protein kinase domain-containing protein</fullName>
    </recommendedName>
</protein>
<proteinExistence type="inferred from homology"/>
<evidence type="ECO:0000256" key="3">
    <source>
        <dbReference type="PROSITE-ProRule" id="PRU10141"/>
    </source>
</evidence>
<dbReference type="InterPro" id="IPR017441">
    <property type="entry name" value="Protein_kinase_ATP_BS"/>
</dbReference>
<dbReference type="GO" id="GO:0005524">
    <property type="term" value="F:ATP binding"/>
    <property type="evidence" value="ECO:0007669"/>
    <property type="project" value="UniProtKB-UniRule"/>
</dbReference>
<organism evidence="6 7">
    <name type="scientific">Pyxicephalus adspersus</name>
    <name type="common">African bullfrog</name>
    <dbReference type="NCBI Taxonomy" id="30357"/>
    <lineage>
        <taxon>Eukaryota</taxon>
        <taxon>Metazoa</taxon>
        <taxon>Chordata</taxon>
        <taxon>Craniata</taxon>
        <taxon>Vertebrata</taxon>
        <taxon>Euteleostomi</taxon>
        <taxon>Amphibia</taxon>
        <taxon>Batrachia</taxon>
        <taxon>Anura</taxon>
        <taxon>Neobatrachia</taxon>
        <taxon>Ranoidea</taxon>
        <taxon>Pyxicephalidae</taxon>
        <taxon>Pyxicephalinae</taxon>
        <taxon>Pyxicephalus</taxon>
    </lineage>
</organism>
<name>A0AAV3AGJ5_PYXAD</name>
<dbReference type="InterPro" id="IPR011009">
    <property type="entry name" value="Kinase-like_dom_sf"/>
</dbReference>
<keyword evidence="2 3" id="KW-0067">ATP-binding</keyword>
<sequence length="352" mass="39631">MEAYICVEIENTAEENFEILNYLGSGSYGTVVLAFDRKMGRHVAMKIMEKERLDQDAFLHELTLSVYLTGHEGVISTYSSFVDTVDYFAFSQELAPAGTLHSLIQAEVRIPEVLVKRCAVQISQALGYMHSKGLVHRDLKPDNILLMDKECKSVKLSDFGLTQFMGTDVSAMFPIIPYMSPELCQLKPKETILVHPGVDIWALGVLLFVALKGYVPWGKALLEDPHFHNFVYWQNEFDHVAPPRGWENLSRSAQEMFRILFSQDPSSRSQVIQNYLNFQWTSEDATERVDFVERGDMELVGMTESEVIFIDEEEFIVDGTSEGTSNAINTAGIYLSGNSCLPIGAEVEIAQD</sequence>
<evidence type="ECO:0000313" key="6">
    <source>
        <dbReference type="EMBL" id="DBA25707.1"/>
    </source>
</evidence>
<keyword evidence="4" id="KW-0808">Transferase</keyword>
<keyword evidence="4" id="KW-0418">Kinase</keyword>
<evidence type="ECO:0000256" key="4">
    <source>
        <dbReference type="RuleBase" id="RU000304"/>
    </source>
</evidence>
<dbReference type="Pfam" id="PF00069">
    <property type="entry name" value="Pkinase"/>
    <property type="match status" value="1"/>
</dbReference>
<dbReference type="GO" id="GO:0004674">
    <property type="term" value="F:protein serine/threonine kinase activity"/>
    <property type="evidence" value="ECO:0007669"/>
    <property type="project" value="UniProtKB-KW"/>
</dbReference>
<evidence type="ECO:0000313" key="7">
    <source>
        <dbReference type="Proteomes" id="UP001181693"/>
    </source>
</evidence>
<dbReference type="PANTHER" id="PTHR24359">
    <property type="entry name" value="SERINE/THREONINE-PROTEIN KINASE SBK1"/>
    <property type="match status" value="1"/>
</dbReference>
<keyword evidence="1 3" id="KW-0547">Nucleotide-binding</keyword>
<feature type="binding site" evidence="3">
    <location>
        <position position="46"/>
    </location>
    <ligand>
        <name>ATP</name>
        <dbReference type="ChEBI" id="CHEBI:30616"/>
    </ligand>
</feature>
<dbReference type="InterPro" id="IPR008271">
    <property type="entry name" value="Ser/Thr_kinase_AS"/>
</dbReference>
<dbReference type="PROSITE" id="PS50011">
    <property type="entry name" value="PROTEIN_KINASE_DOM"/>
    <property type="match status" value="1"/>
</dbReference>
<accession>A0AAV3AGJ5</accession>
<keyword evidence="4" id="KW-0723">Serine/threonine-protein kinase</keyword>
<keyword evidence="7" id="KW-1185">Reference proteome</keyword>
<gene>
    <name evidence="6" type="ORF">GDO54_010067</name>
</gene>
<evidence type="ECO:0000256" key="2">
    <source>
        <dbReference type="ARBA" id="ARBA00022840"/>
    </source>
</evidence>
<dbReference type="PANTHER" id="PTHR24359:SF0">
    <property type="entry name" value="SERINE_THREONINE-PROTEIN KINASE SBK1"/>
    <property type="match status" value="1"/>
</dbReference>
<evidence type="ECO:0000259" key="5">
    <source>
        <dbReference type="PROSITE" id="PS50011"/>
    </source>
</evidence>
<dbReference type="InterPro" id="IPR000719">
    <property type="entry name" value="Prot_kinase_dom"/>
</dbReference>
<comment type="similarity">
    <text evidence="4">Belongs to the protein kinase superfamily.</text>
</comment>
<feature type="domain" description="Protein kinase" evidence="5">
    <location>
        <begin position="17"/>
        <end position="281"/>
    </location>
</feature>
<dbReference type="Proteomes" id="UP001181693">
    <property type="component" value="Unassembled WGS sequence"/>
</dbReference>
<dbReference type="Gene3D" id="1.10.510.10">
    <property type="entry name" value="Transferase(Phosphotransferase) domain 1"/>
    <property type="match status" value="1"/>
</dbReference>
<dbReference type="SMART" id="SM00220">
    <property type="entry name" value="S_TKc"/>
    <property type="match status" value="1"/>
</dbReference>
<dbReference type="PROSITE" id="PS00108">
    <property type="entry name" value="PROTEIN_KINASE_ST"/>
    <property type="match status" value="1"/>
</dbReference>
<dbReference type="SUPFAM" id="SSF56112">
    <property type="entry name" value="Protein kinase-like (PK-like)"/>
    <property type="match status" value="1"/>
</dbReference>
<dbReference type="AlphaFoldDB" id="A0AAV3AGJ5"/>
<dbReference type="EMBL" id="DYDO01000004">
    <property type="protein sequence ID" value="DBA25707.1"/>
    <property type="molecule type" value="Genomic_DNA"/>
</dbReference>